<dbReference type="InterPro" id="IPR045028">
    <property type="entry name" value="DinG/Rad3-like"/>
</dbReference>
<dbReference type="InterPro" id="IPR027417">
    <property type="entry name" value="P-loop_NTPase"/>
</dbReference>
<evidence type="ECO:0000256" key="7">
    <source>
        <dbReference type="ARBA" id="ARBA00048954"/>
    </source>
</evidence>
<comment type="cofactor">
    <cofactor evidence="1">
        <name>[4Fe-4S] cluster</name>
        <dbReference type="ChEBI" id="CHEBI:49883"/>
    </cofactor>
</comment>
<evidence type="ECO:0000256" key="4">
    <source>
        <dbReference type="ARBA" id="ARBA00022840"/>
    </source>
</evidence>
<dbReference type="SUPFAM" id="SSF52540">
    <property type="entry name" value="P-loop containing nucleoside triphosphate hydrolases"/>
    <property type="match status" value="2"/>
</dbReference>
<sequence length="668" mass="72912">MQDFEEIFGADGPLATAIPGFATRDEQIAMAEHVWQALRQQGRLIVEAGTGTGKTFAYLVPALLSGRRVIVSTGTRNLQDQLFHRDLPTVSAAIGRPVQVALLKGRANYLCLHRLDLAEHQAADRGLRREVAAALSRVRAWANVTKGGDISELAQLGESDPVWPWVTSTRDNCLGPDCPVFDRCHVVNARRKAQGADIVVVNHHLLMADLVLKEEGFGDLLPGADAIIIDEAHQLPEVAANFLGFTVSSRQLQSLAKDLASELMLSGPQQSVSAAFSQTIERQIVDLQDSLGARRERCEFKDWPSLTFEALANLRHSLDDLTQSLTEAAKDSTGLANLRRRSVELANRLDSMMEEESESSVPSVRWAQSTSRGAGQGVSFHLVPLDVAEQLGSLVQAHSAAWVCTSATLAIGESFDHFMQRVGMRDARTARFGSPFDYESQTLMYLPKALPPPSSPRHTASVIDAAIPVLKASGGRAFLLFTSHRALREAADLLLARLGPALPFPVLVQGDAPREVLLTKFRERGNAVLLGTSSFWEGVDVKGAALSVVIIDKLPFAAPDDPVLKARLEAIERRGGNAFFEEQIPQAVITLKQGVGRLMRDPNDFGVIMLCDERVRSKGYGRIFLDSLPSMPRTENLVDVQQFLYERLSAIGLAPDPDAMNPAAAFDW</sequence>
<evidence type="ECO:0000313" key="10">
    <source>
        <dbReference type="EMBL" id="MBM0105046.1"/>
    </source>
</evidence>
<gene>
    <name evidence="10" type="ORF">JM946_09810</name>
</gene>
<keyword evidence="8" id="KW-0175">Coiled coil</keyword>
<keyword evidence="11" id="KW-1185">Reference proteome</keyword>
<dbReference type="GO" id="GO:0004386">
    <property type="term" value="F:helicase activity"/>
    <property type="evidence" value="ECO:0007669"/>
    <property type="project" value="UniProtKB-KW"/>
</dbReference>
<dbReference type="Gene3D" id="3.40.50.300">
    <property type="entry name" value="P-loop containing nucleotide triphosphate hydrolases"/>
    <property type="match status" value="2"/>
</dbReference>
<keyword evidence="2" id="KW-0547">Nucleotide-binding</keyword>
<dbReference type="EC" id="5.6.2.3" evidence="6"/>
<dbReference type="RefSeq" id="WP_203167113.1">
    <property type="nucleotide sequence ID" value="NZ_JAEVLS010000002.1"/>
</dbReference>
<dbReference type="InterPro" id="IPR014001">
    <property type="entry name" value="Helicase_ATP-bd"/>
</dbReference>
<dbReference type="PANTHER" id="PTHR11472">
    <property type="entry name" value="DNA REPAIR DEAD HELICASE RAD3/XP-D SUBFAMILY MEMBER"/>
    <property type="match status" value="1"/>
</dbReference>
<feature type="coiled-coil region" evidence="8">
    <location>
        <begin position="311"/>
        <end position="355"/>
    </location>
</feature>
<evidence type="ECO:0000256" key="2">
    <source>
        <dbReference type="ARBA" id="ARBA00022741"/>
    </source>
</evidence>
<comment type="catalytic activity">
    <reaction evidence="7">
        <text>ATP + H2O = ADP + phosphate + H(+)</text>
        <dbReference type="Rhea" id="RHEA:13065"/>
        <dbReference type="ChEBI" id="CHEBI:15377"/>
        <dbReference type="ChEBI" id="CHEBI:15378"/>
        <dbReference type="ChEBI" id="CHEBI:30616"/>
        <dbReference type="ChEBI" id="CHEBI:43474"/>
        <dbReference type="ChEBI" id="CHEBI:456216"/>
        <dbReference type="EC" id="5.6.2.3"/>
    </reaction>
</comment>
<comment type="caution">
    <text evidence="10">The sequence shown here is derived from an EMBL/GenBank/DDBJ whole genome shotgun (WGS) entry which is preliminary data.</text>
</comment>
<evidence type="ECO:0000256" key="6">
    <source>
        <dbReference type="ARBA" id="ARBA00044969"/>
    </source>
</evidence>
<dbReference type="PROSITE" id="PS51193">
    <property type="entry name" value="HELICASE_ATP_BIND_2"/>
    <property type="match status" value="1"/>
</dbReference>
<dbReference type="Pfam" id="PF13307">
    <property type="entry name" value="Helicase_C_2"/>
    <property type="match status" value="1"/>
</dbReference>
<proteinExistence type="inferred from homology"/>
<dbReference type="InterPro" id="IPR014013">
    <property type="entry name" value="Helic_SF1/SF2_ATP-bd_DinG/Rad3"/>
</dbReference>
<evidence type="ECO:0000259" key="9">
    <source>
        <dbReference type="PROSITE" id="PS51193"/>
    </source>
</evidence>
<reference evidence="10 11" key="1">
    <citation type="journal article" date="2021" name="Int. J. Syst. Evol. Microbiol.">
        <title>Steroidobacter gossypii sp. nov., isolated from soil of cotton cropping field.</title>
        <authorList>
            <person name="Huang R."/>
            <person name="Yang S."/>
            <person name="Zhen C."/>
            <person name="Liu W."/>
        </authorList>
    </citation>
    <scope>NUCLEOTIDE SEQUENCE [LARGE SCALE GENOMIC DNA]</scope>
    <source>
        <strain evidence="10 11">S1-65</strain>
    </source>
</reference>
<protein>
    <recommendedName>
        <fullName evidence="6">DNA 5'-3' helicase</fullName>
        <ecNumber evidence="6">5.6.2.3</ecNumber>
    </recommendedName>
</protein>
<evidence type="ECO:0000256" key="8">
    <source>
        <dbReference type="SAM" id="Coils"/>
    </source>
</evidence>
<accession>A0ABS1WVN7</accession>
<keyword evidence="3" id="KW-0378">Hydrolase</keyword>
<keyword evidence="10" id="KW-0347">Helicase</keyword>
<evidence type="ECO:0000256" key="1">
    <source>
        <dbReference type="ARBA" id="ARBA00001966"/>
    </source>
</evidence>
<dbReference type="Proteomes" id="UP000661077">
    <property type="component" value="Unassembled WGS sequence"/>
</dbReference>
<dbReference type="InterPro" id="IPR006555">
    <property type="entry name" value="ATP-dep_Helicase_C"/>
</dbReference>
<organism evidence="10 11">
    <name type="scientific">Steroidobacter gossypii</name>
    <dbReference type="NCBI Taxonomy" id="2805490"/>
    <lineage>
        <taxon>Bacteria</taxon>
        <taxon>Pseudomonadati</taxon>
        <taxon>Pseudomonadota</taxon>
        <taxon>Gammaproteobacteria</taxon>
        <taxon>Steroidobacterales</taxon>
        <taxon>Steroidobacteraceae</taxon>
        <taxon>Steroidobacter</taxon>
    </lineage>
</organism>
<dbReference type="Pfam" id="PF00270">
    <property type="entry name" value="DEAD"/>
    <property type="match status" value="1"/>
</dbReference>
<dbReference type="SMART" id="SM00491">
    <property type="entry name" value="HELICc2"/>
    <property type="match status" value="1"/>
</dbReference>
<evidence type="ECO:0000313" key="11">
    <source>
        <dbReference type="Proteomes" id="UP000661077"/>
    </source>
</evidence>
<evidence type="ECO:0000256" key="3">
    <source>
        <dbReference type="ARBA" id="ARBA00022801"/>
    </source>
</evidence>
<name>A0ABS1WVN7_9GAMM</name>
<evidence type="ECO:0000256" key="5">
    <source>
        <dbReference type="ARBA" id="ARBA00038058"/>
    </source>
</evidence>
<comment type="similarity">
    <text evidence="5">Belongs to the helicase family. DinG subfamily.</text>
</comment>
<dbReference type="InterPro" id="IPR011545">
    <property type="entry name" value="DEAD/DEAH_box_helicase_dom"/>
</dbReference>
<dbReference type="EMBL" id="JAEVLS010000002">
    <property type="protein sequence ID" value="MBM0105046.1"/>
    <property type="molecule type" value="Genomic_DNA"/>
</dbReference>
<dbReference type="PANTHER" id="PTHR11472:SF34">
    <property type="entry name" value="REGULATOR OF TELOMERE ELONGATION HELICASE 1"/>
    <property type="match status" value="1"/>
</dbReference>
<feature type="domain" description="Helicase ATP-binding" evidence="9">
    <location>
        <begin position="13"/>
        <end position="298"/>
    </location>
</feature>
<keyword evidence="4" id="KW-0067">ATP-binding</keyword>
<dbReference type="SMART" id="SM00487">
    <property type="entry name" value="DEXDc"/>
    <property type="match status" value="1"/>
</dbReference>